<dbReference type="EMBL" id="BT123304">
    <property type="protein sequence ID" value="ADE76632.1"/>
    <property type="molecule type" value="mRNA"/>
</dbReference>
<proteinExistence type="evidence at transcript level"/>
<name>D5AAR3_PICSI</name>
<reference evidence="1" key="1">
    <citation type="submission" date="2010-04" db="EMBL/GenBank/DDBJ databases">
        <authorList>
            <person name="Reid K.E."/>
            <person name="Liao N."/>
            <person name="Chan S."/>
            <person name="Docking R."/>
            <person name="Taylor G."/>
            <person name="Moore R."/>
            <person name="Mayo M."/>
            <person name="Munro S."/>
            <person name="King J."/>
            <person name="Yanchuk A."/>
            <person name="Holt R."/>
            <person name="Jones S."/>
            <person name="Marra M."/>
            <person name="Ritland C.E."/>
            <person name="Ritland K."/>
            <person name="Bohlmann J."/>
        </authorList>
    </citation>
    <scope>NUCLEOTIDE SEQUENCE</scope>
    <source>
        <tissue evidence="1">Bud</tissue>
    </source>
</reference>
<dbReference type="AlphaFoldDB" id="D5AAR3"/>
<accession>D5AAR3</accession>
<protein>
    <submittedName>
        <fullName evidence="1">Uncharacterized protein</fullName>
    </submittedName>
</protein>
<organism evidence="1">
    <name type="scientific">Picea sitchensis</name>
    <name type="common">Sitka spruce</name>
    <name type="synonym">Pinus sitchensis</name>
    <dbReference type="NCBI Taxonomy" id="3332"/>
    <lineage>
        <taxon>Eukaryota</taxon>
        <taxon>Viridiplantae</taxon>
        <taxon>Streptophyta</taxon>
        <taxon>Embryophyta</taxon>
        <taxon>Tracheophyta</taxon>
        <taxon>Spermatophyta</taxon>
        <taxon>Pinopsida</taxon>
        <taxon>Pinidae</taxon>
        <taxon>Conifers I</taxon>
        <taxon>Pinales</taxon>
        <taxon>Pinaceae</taxon>
        <taxon>Picea</taxon>
    </lineage>
</organism>
<evidence type="ECO:0000313" key="1">
    <source>
        <dbReference type="EMBL" id="ADE76632.1"/>
    </source>
</evidence>
<sequence>MPRQDFGAMELLPRDLTNYFNVHQPRMTCSYASLKSMKSLTCCHISYQEVKQKVYCSYSLLNKKFIAHVRFSKPSHSQIV</sequence>